<proteinExistence type="predicted"/>
<reference evidence="2" key="1">
    <citation type="journal article" date="2015" name="Nature">
        <title>Complex archaea that bridge the gap between prokaryotes and eukaryotes.</title>
        <authorList>
            <person name="Spang A."/>
            <person name="Saw J.H."/>
            <person name="Jorgensen S.L."/>
            <person name="Zaremba-Niedzwiedzka K."/>
            <person name="Martijn J."/>
            <person name="Lind A.E."/>
            <person name="van Eijk R."/>
            <person name="Schleper C."/>
            <person name="Guy L."/>
            <person name="Ettema T.J."/>
        </authorList>
    </citation>
    <scope>NUCLEOTIDE SEQUENCE</scope>
</reference>
<feature type="non-terminal residue" evidence="2">
    <location>
        <position position="57"/>
    </location>
</feature>
<protein>
    <submittedName>
        <fullName evidence="2">Uncharacterized protein</fullName>
    </submittedName>
</protein>
<evidence type="ECO:0000313" key="2">
    <source>
        <dbReference type="EMBL" id="KKK52820.1"/>
    </source>
</evidence>
<accession>A0A0F8WWL0</accession>
<feature type="region of interest" description="Disordered" evidence="1">
    <location>
        <begin position="1"/>
        <end position="29"/>
    </location>
</feature>
<evidence type="ECO:0000256" key="1">
    <source>
        <dbReference type="SAM" id="MobiDB-lite"/>
    </source>
</evidence>
<dbReference type="EMBL" id="LAZR01066823">
    <property type="protein sequence ID" value="KKK52820.1"/>
    <property type="molecule type" value="Genomic_DNA"/>
</dbReference>
<organism evidence="2">
    <name type="scientific">marine sediment metagenome</name>
    <dbReference type="NCBI Taxonomy" id="412755"/>
    <lineage>
        <taxon>unclassified sequences</taxon>
        <taxon>metagenomes</taxon>
        <taxon>ecological metagenomes</taxon>
    </lineage>
</organism>
<dbReference type="AlphaFoldDB" id="A0A0F8WWL0"/>
<name>A0A0F8WWL0_9ZZZZ</name>
<gene>
    <name evidence="2" type="ORF">LCGC14_3101090</name>
</gene>
<sequence>MATFKPDGGVNEREPTLISDGSLQDTDGAEYRVGETGGLFVARGRDQVGDLGAVTGK</sequence>
<comment type="caution">
    <text evidence="2">The sequence shown here is derived from an EMBL/GenBank/DDBJ whole genome shotgun (WGS) entry which is preliminary data.</text>
</comment>